<dbReference type="Gene3D" id="3.40.1800.10">
    <property type="entry name" value="His-Me finger endonucleases"/>
    <property type="match status" value="1"/>
</dbReference>
<keyword evidence="1" id="KW-1185">Reference proteome</keyword>
<evidence type="ECO:0000313" key="2">
    <source>
        <dbReference type="RefSeq" id="XP_025407190.1"/>
    </source>
</evidence>
<dbReference type="GeneID" id="112681139"/>
<dbReference type="RefSeq" id="XP_025407190.1">
    <property type="nucleotide sequence ID" value="XM_025551405.1"/>
</dbReference>
<dbReference type="Proteomes" id="UP000694846">
    <property type="component" value="Unplaced"/>
</dbReference>
<dbReference type="OrthoDB" id="6625092at2759"/>
<proteinExistence type="predicted"/>
<organism evidence="1 2">
    <name type="scientific">Sipha flava</name>
    <name type="common">yellow sugarcane aphid</name>
    <dbReference type="NCBI Taxonomy" id="143950"/>
    <lineage>
        <taxon>Eukaryota</taxon>
        <taxon>Metazoa</taxon>
        <taxon>Ecdysozoa</taxon>
        <taxon>Arthropoda</taxon>
        <taxon>Hexapoda</taxon>
        <taxon>Insecta</taxon>
        <taxon>Pterygota</taxon>
        <taxon>Neoptera</taxon>
        <taxon>Paraneoptera</taxon>
        <taxon>Hemiptera</taxon>
        <taxon>Sternorrhyncha</taxon>
        <taxon>Aphidomorpha</taxon>
        <taxon>Aphidoidea</taxon>
        <taxon>Aphididae</taxon>
        <taxon>Sipha</taxon>
    </lineage>
</organism>
<dbReference type="InterPro" id="IPR004211">
    <property type="entry name" value="Endonuclease_7"/>
</dbReference>
<dbReference type="Pfam" id="PF02945">
    <property type="entry name" value="Endonuclease_7"/>
    <property type="match status" value="1"/>
</dbReference>
<accession>A0A8B8F9Z7</accession>
<dbReference type="PANTHER" id="PTHR31511:SF12">
    <property type="entry name" value="RHO TERMINATION FACTOR N-TERMINAL DOMAIN-CONTAINING PROTEIN"/>
    <property type="match status" value="1"/>
</dbReference>
<protein>
    <submittedName>
        <fullName evidence="2">Uncharacterized protein LOC112681139</fullName>
    </submittedName>
</protein>
<name>A0A8B8F9Z7_9HEMI</name>
<dbReference type="SUPFAM" id="SSF54060">
    <property type="entry name" value="His-Me finger endonucleases"/>
    <property type="match status" value="1"/>
</dbReference>
<dbReference type="InterPro" id="IPR044925">
    <property type="entry name" value="His-Me_finger_sf"/>
</dbReference>
<dbReference type="PANTHER" id="PTHR31511">
    <property type="entry name" value="PROTEIN CBG23764"/>
    <property type="match status" value="1"/>
</dbReference>
<reference evidence="2" key="1">
    <citation type="submission" date="2025-08" db="UniProtKB">
        <authorList>
            <consortium name="RefSeq"/>
        </authorList>
    </citation>
    <scope>IDENTIFICATION</scope>
    <source>
        <tissue evidence="2">Whole body</tissue>
    </source>
</reference>
<dbReference type="InterPro" id="IPR038563">
    <property type="entry name" value="Endonuclease_7_sf"/>
</dbReference>
<sequence length="431" mass="49787">MTKGSGFTLSCIDGVLLGVYKYTPLGGCSYIPLPENIEKKKSTINPQNIDEECFKWAILAKHVKNNTRKRVGSNYYDEEHRYDFSQITTPTPISDVKLFERCNPNTSVNVYGLFNNINNNNNNRSSKDIVHPIKVCDTEKEDHFDLLFINDVDTGKSHYCYISNFTRLISDQKNRHEHRLFICKKCFTTFNNQPLKYRLYGKEALTAHKKICKVHRAIVPVMPQEGDILKFEGWRKTQRLPFVIYADFEALLLPIEQQHGSNTRTFQQHRAMSYGFLVKVGDHVPAELLEQFEIPRSVVVYRGSENADDVAKQFVMAVTSIAERIHELLSKTNVPIVITDEQLRVHHTKIHCELCKIKFSHGNRLVVHHDHLTGEFLKSLCNNCNLKLVTQNFVPCFIHNLSRYDPHFIVTELGYNEQRISIYGVKTVHTS</sequence>
<dbReference type="AlphaFoldDB" id="A0A8B8F9Z7"/>
<evidence type="ECO:0000313" key="1">
    <source>
        <dbReference type="Proteomes" id="UP000694846"/>
    </source>
</evidence>
<gene>
    <name evidence="2" type="primary">LOC112681139</name>
</gene>